<reference evidence="1 2" key="1">
    <citation type="journal article" date="2019" name="Int. J. Syst. Evol. Microbiol.">
        <title>The Global Catalogue of Microorganisms (GCM) 10K type strain sequencing project: providing services to taxonomists for standard genome sequencing and annotation.</title>
        <authorList>
            <consortium name="The Broad Institute Genomics Platform"/>
            <consortium name="The Broad Institute Genome Sequencing Center for Infectious Disease"/>
            <person name="Wu L."/>
            <person name="Ma J."/>
        </authorList>
    </citation>
    <scope>NUCLEOTIDE SEQUENCE [LARGE SCALE GENOMIC DNA]</scope>
    <source>
        <strain evidence="1 2">PSRA2</strain>
    </source>
</reference>
<keyword evidence="1" id="KW-0378">Hydrolase</keyword>
<protein>
    <submittedName>
        <fullName evidence="1">Cyclase family protein</fullName>
        <ecNumber evidence="1">3.5.-.-</ecNumber>
    </submittedName>
</protein>
<dbReference type="Pfam" id="PF04199">
    <property type="entry name" value="Cyclase"/>
    <property type="match status" value="1"/>
</dbReference>
<dbReference type="Gene3D" id="3.50.30.50">
    <property type="entry name" value="Putative cyclase"/>
    <property type="match status" value="1"/>
</dbReference>
<dbReference type="SUPFAM" id="SSF102198">
    <property type="entry name" value="Putative cyclase"/>
    <property type="match status" value="1"/>
</dbReference>
<dbReference type="AlphaFoldDB" id="A0ABD5UBE5"/>
<dbReference type="InterPro" id="IPR007325">
    <property type="entry name" value="KFase/CYL"/>
</dbReference>
<dbReference type="PANTHER" id="PTHR31118:SF32">
    <property type="entry name" value="KYNURENINE FORMAMIDASE"/>
    <property type="match status" value="1"/>
</dbReference>
<dbReference type="Proteomes" id="UP001596406">
    <property type="component" value="Unassembled WGS sequence"/>
</dbReference>
<dbReference type="EMBL" id="JBHSXM010000001">
    <property type="protein sequence ID" value="MFC6837651.1"/>
    <property type="molecule type" value="Genomic_DNA"/>
</dbReference>
<dbReference type="InterPro" id="IPR037175">
    <property type="entry name" value="KFase_sf"/>
</dbReference>
<name>A0ABD5UBE5_9EURY</name>
<gene>
    <name evidence="1" type="ORF">ACFQHK_14240</name>
</gene>
<dbReference type="EC" id="3.5.-.-" evidence="1"/>
<keyword evidence="2" id="KW-1185">Reference proteome</keyword>
<evidence type="ECO:0000313" key="2">
    <source>
        <dbReference type="Proteomes" id="UP001596406"/>
    </source>
</evidence>
<dbReference type="RefSeq" id="WP_304449315.1">
    <property type="nucleotide sequence ID" value="NZ_JARRAH010000001.1"/>
</dbReference>
<organism evidence="1 2">
    <name type="scientific">Halomarina ordinaria</name>
    <dbReference type="NCBI Taxonomy" id="3033939"/>
    <lineage>
        <taxon>Archaea</taxon>
        <taxon>Methanobacteriati</taxon>
        <taxon>Methanobacteriota</taxon>
        <taxon>Stenosarchaea group</taxon>
        <taxon>Halobacteria</taxon>
        <taxon>Halobacteriales</taxon>
        <taxon>Natronomonadaceae</taxon>
        <taxon>Halomarina</taxon>
    </lineage>
</organism>
<comment type="caution">
    <text evidence="1">The sequence shown here is derived from an EMBL/GenBank/DDBJ whole genome shotgun (WGS) entry which is preliminary data.</text>
</comment>
<proteinExistence type="predicted"/>
<sequence length="200" mass="21906">MYDLTHPVAPGMPTYPGDPVVETWPDATVHADGYQVTAFGMSTHTGTHIDAPRHVDPEGKTLDEYDLERFRFEAVVVDCPMGTDEPITEDLVPSSDADLLLFHTGWSDYWGQDVYYDYPYLSTETAERCAECGFDVGVDTPSVDPVGADLFAHNELFSADRLIIENLTNLGALPERVTVFALPVPLTDADGAPARVVALE</sequence>
<dbReference type="PANTHER" id="PTHR31118">
    <property type="entry name" value="CYCLASE-LIKE PROTEIN 2"/>
    <property type="match status" value="1"/>
</dbReference>
<dbReference type="GO" id="GO:0016787">
    <property type="term" value="F:hydrolase activity"/>
    <property type="evidence" value="ECO:0007669"/>
    <property type="project" value="UniProtKB-KW"/>
</dbReference>
<evidence type="ECO:0000313" key="1">
    <source>
        <dbReference type="EMBL" id="MFC6837651.1"/>
    </source>
</evidence>
<accession>A0ABD5UBE5</accession>